<dbReference type="PATRIC" id="fig|379893.4.peg.3923"/>
<reference evidence="3 4" key="1">
    <citation type="journal article" date="2015" name="Appl. Environ. Microbiol.">
        <title>The Enterobacterium Trabulsiella odontotermitis Presents Novel Adaptations Related to Its Association with Fungus-Growing Termites.</title>
        <authorList>
            <person name="Sapountzis P."/>
            <person name="Gruntjes T."/>
            <person name="Otani S."/>
            <person name="Estevez J."/>
            <person name="da Costa R.R."/>
            <person name="Plunkett G.3rd."/>
            <person name="Perna N.T."/>
            <person name="Poulsen M."/>
        </authorList>
    </citation>
    <scope>NUCLEOTIDE SEQUENCE [LARGE SCALE GENOMIC DNA]</scope>
    <source>
        <strain evidence="3 4">12</strain>
    </source>
</reference>
<organism evidence="3 4">
    <name type="scientific">Trabulsiella odontotermitis</name>
    <dbReference type="NCBI Taxonomy" id="379893"/>
    <lineage>
        <taxon>Bacteria</taxon>
        <taxon>Pseudomonadati</taxon>
        <taxon>Pseudomonadota</taxon>
        <taxon>Gammaproteobacteria</taxon>
        <taxon>Enterobacterales</taxon>
        <taxon>Enterobacteriaceae</taxon>
        <taxon>Trabulsiella</taxon>
    </lineage>
</organism>
<dbReference type="Pfam" id="PF00419">
    <property type="entry name" value="Fimbrial"/>
    <property type="match status" value="1"/>
</dbReference>
<dbReference type="RefSeq" id="WP_049857030.1">
    <property type="nucleotide sequence ID" value="NZ_JNGI01000050.1"/>
</dbReference>
<dbReference type="InterPro" id="IPR000259">
    <property type="entry name" value="Adhesion_dom_fimbrial"/>
</dbReference>
<dbReference type="InterPro" id="IPR036937">
    <property type="entry name" value="Adhesion_dom_fimbrial_sf"/>
</dbReference>
<dbReference type="InterPro" id="IPR008966">
    <property type="entry name" value="Adhesion_dom_sf"/>
</dbReference>
<dbReference type="Gene3D" id="2.60.40.1090">
    <property type="entry name" value="Fimbrial-type adhesion domain"/>
    <property type="match status" value="1"/>
</dbReference>
<gene>
    <name evidence="3" type="ORF">GM31_19365</name>
</gene>
<dbReference type="GO" id="GO:0009289">
    <property type="term" value="C:pilus"/>
    <property type="evidence" value="ECO:0007669"/>
    <property type="project" value="InterPro"/>
</dbReference>
<accession>A0A0L0GX28</accession>
<sequence length="195" mass="20516">MKKQLYLIMALALLNAGGVQAANTDLTLTVTANIQPGTCYFDSTALTFDFGTVYPAAIMSTDKTKRPYVDREVTAVMNNTSSDMAARHSACDASSTAMNFKIDAKSQAQGADDEDIIALSTDAVQTGTMAAGFGISVYRLVDTTETLVSLNNDTDVGDPGDFTLRARLVPLKGATGASITGGYINAQATLSISYQ</sequence>
<evidence type="ECO:0000256" key="1">
    <source>
        <dbReference type="SAM" id="SignalP"/>
    </source>
</evidence>
<feature type="domain" description="Fimbrial-type adhesion" evidence="2">
    <location>
        <begin position="33"/>
        <end position="195"/>
    </location>
</feature>
<dbReference type="OrthoDB" id="9957937at2"/>
<proteinExistence type="predicted"/>
<name>A0A0L0GX28_9ENTR</name>
<comment type="caution">
    <text evidence="3">The sequence shown here is derived from an EMBL/GenBank/DDBJ whole genome shotgun (WGS) entry which is preliminary data.</text>
</comment>
<dbReference type="Proteomes" id="UP000037393">
    <property type="component" value="Unassembled WGS sequence"/>
</dbReference>
<evidence type="ECO:0000259" key="2">
    <source>
        <dbReference type="Pfam" id="PF00419"/>
    </source>
</evidence>
<dbReference type="EMBL" id="JNGI01000050">
    <property type="protein sequence ID" value="KNC93492.1"/>
    <property type="molecule type" value="Genomic_DNA"/>
</dbReference>
<evidence type="ECO:0000313" key="4">
    <source>
        <dbReference type="Proteomes" id="UP000037393"/>
    </source>
</evidence>
<keyword evidence="4" id="KW-1185">Reference proteome</keyword>
<feature type="signal peptide" evidence="1">
    <location>
        <begin position="1"/>
        <end position="21"/>
    </location>
</feature>
<dbReference type="GO" id="GO:0007155">
    <property type="term" value="P:cell adhesion"/>
    <property type="evidence" value="ECO:0007669"/>
    <property type="project" value="InterPro"/>
</dbReference>
<keyword evidence="1" id="KW-0732">Signal</keyword>
<feature type="chain" id="PRO_5005539223" description="Fimbrial-type adhesion domain-containing protein" evidence="1">
    <location>
        <begin position="22"/>
        <end position="195"/>
    </location>
</feature>
<dbReference type="AlphaFoldDB" id="A0A0L0GX28"/>
<protein>
    <recommendedName>
        <fullName evidence="2">Fimbrial-type adhesion domain-containing protein</fullName>
    </recommendedName>
</protein>
<evidence type="ECO:0000313" key="3">
    <source>
        <dbReference type="EMBL" id="KNC93492.1"/>
    </source>
</evidence>
<dbReference type="SUPFAM" id="SSF49401">
    <property type="entry name" value="Bacterial adhesins"/>
    <property type="match status" value="1"/>
</dbReference>